<name>A0A0N4XHU1_NIPBR</name>
<accession>A0A0N4XHU1</accession>
<keyword evidence="2" id="KW-1185">Reference proteome</keyword>
<dbReference type="WBParaSite" id="NBR_0000209301-mRNA-1">
    <property type="protein sequence ID" value="NBR_0000209301-mRNA-1"/>
    <property type="gene ID" value="NBR_0000209301"/>
</dbReference>
<dbReference type="EMBL" id="UYSL01002137">
    <property type="protein sequence ID" value="VDL65683.1"/>
    <property type="molecule type" value="Genomic_DNA"/>
</dbReference>
<dbReference type="Proteomes" id="UP000271162">
    <property type="component" value="Unassembled WGS sequence"/>
</dbReference>
<evidence type="ECO:0000313" key="2">
    <source>
        <dbReference type="Proteomes" id="UP000271162"/>
    </source>
</evidence>
<organism evidence="3">
    <name type="scientific">Nippostrongylus brasiliensis</name>
    <name type="common">Rat hookworm</name>
    <dbReference type="NCBI Taxonomy" id="27835"/>
    <lineage>
        <taxon>Eukaryota</taxon>
        <taxon>Metazoa</taxon>
        <taxon>Ecdysozoa</taxon>
        <taxon>Nematoda</taxon>
        <taxon>Chromadorea</taxon>
        <taxon>Rhabditida</taxon>
        <taxon>Rhabditina</taxon>
        <taxon>Rhabditomorpha</taxon>
        <taxon>Strongyloidea</taxon>
        <taxon>Heligmosomidae</taxon>
        <taxon>Nippostrongylus</taxon>
    </lineage>
</organism>
<proteinExistence type="predicted"/>
<sequence>MNQQLYSRQEMKEIDNVVHIMADYHLTYTPTVVNFQPQYLFQPPIDVLTMFDISDASSRNLLSNSTRQMIAEKNSAPKTNTALIKELAAESRVEKPAAQGPKRPLLYKFNTGCSTAVKRTIRMHQLLK</sequence>
<dbReference type="AlphaFoldDB" id="A0A0N4XHU1"/>
<reference evidence="1 2" key="2">
    <citation type="submission" date="2018-11" db="EMBL/GenBank/DDBJ databases">
        <authorList>
            <consortium name="Pathogen Informatics"/>
        </authorList>
    </citation>
    <scope>NUCLEOTIDE SEQUENCE [LARGE SCALE GENOMIC DNA]</scope>
</reference>
<dbReference type="STRING" id="27835.A0A0N4XHU1"/>
<gene>
    <name evidence="1" type="ORF">NBR_LOCUS2094</name>
</gene>
<evidence type="ECO:0000313" key="3">
    <source>
        <dbReference type="WBParaSite" id="NBR_0000209301-mRNA-1"/>
    </source>
</evidence>
<protein>
    <submittedName>
        <fullName evidence="3">Chromosome transmission fidelity protein 18 homolog (inferred by orthology to a human protein)</fullName>
    </submittedName>
</protein>
<evidence type="ECO:0000313" key="1">
    <source>
        <dbReference type="EMBL" id="VDL65683.1"/>
    </source>
</evidence>
<reference evidence="3" key="1">
    <citation type="submission" date="2017-02" db="UniProtKB">
        <authorList>
            <consortium name="WormBaseParasite"/>
        </authorList>
    </citation>
    <scope>IDENTIFICATION</scope>
</reference>